<evidence type="ECO:0000256" key="7">
    <source>
        <dbReference type="ARBA" id="ARBA00023157"/>
    </source>
</evidence>
<dbReference type="GO" id="GO:0047911">
    <property type="term" value="F:galacturan 1,4-alpha-galacturonidase activity"/>
    <property type="evidence" value="ECO:0007669"/>
    <property type="project" value="UniProtKB-EC"/>
</dbReference>
<evidence type="ECO:0000313" key="19">
    <source>
        <dbReference type="EMBL" id="KAB5595289.1"/>
    </source>
</evidence>
<evidence type="ECO:0000313" key="20">
    <source>
        <dbReference type="Proteomes" id="UP000383932"/>
    </source>
</evidence>
<evidence type="ECO:0000256" key="12">
    <source>
        <dbReference type="ARBA" id="ARBA00038933"/>
    </source>
</evidence>
<dbReference type="SUPFAM" id="SSF51126">
    <property type="entry name" value="Pectin lyase-like"/>
    <property type="match status" value="1"/>
</dbReference>
<evidence type="ECO:0000256" key="16">
    <source>
        <dbReference type="PROSITE-ProRule" id="PRU10052"/>
    </source>
</evidence>
<dbReference type="GO" id="GO:0005576">
    <property type="term" value="C:extracellular region"/>
    <property type="evidence" value="ECO:0007669"/>
    <property type="project" value="UniProtKB-SubCell"/>
</dbReference>
<evidence type="ECO:0000256" key="11">
    <source>
        <dbReference type="ARBA" id="ARBA00037312"/>
    </source>
</evidence>
<dbReference type="OrthoDB" id="187139at2759"/>
<feature type="chain" id="PRO_5024293336" description="galacturonan 1,4-alpha-galacturonidase" evidence="18">
    <location>
        <begin position="28"/>
        <end position="451"/>
    </location>
</feature>
<protein>
    <recommendedName>
        <fullName evidence="12">galacturonan 1,4-alpha-galacturonidase</fullName>
        <ecNumber evidence="12">3.2.1.67</ecNumber>
    </recommendedName>
    <alternativeName>
        <fullName evidence="13">Galacturan 1,4-alpha-galacturonidase C</fullName>
    </alternativeName>
    <alternativeName>
        <fullName evidence="14">Poly(1,4-alpha-D-galacturonide)galacturonohydrolase C</fullName>
    </alternativeName>
</protein>
<evidence type="ECO:0000256" key="15">
    <source>
        <dbReference type="ARBA" id="ARBA00048766"/>
    </source>
</evidence>
<name>A0A5N5QUI8_9AGAM</name>
<keyword evidence="3" id="KW-0964">Secreted</keyword>
<sequence>MRMSLVSSRLVKMSFVLALALLPLVAGYSKTFIVPHVDGQDDSPAVAAALATGNYTSDSLILFQKGVTYNLWTPIKFHKMRNSEIAFEGNISYPKDIATIQAEVAKPTYPGHWIAINGTNVTLRGTTDPQWGWIEAHGQQWWDARELKGRPHGVAFRVVDGVVKDMKISQPIAWSFSLSRSRNVHAHNNRIVAVSNSKAFPFNTDGFAAAGTNITIENNHVRTGDDCITIGSGANNVHFLNNHCEDGHGLSVGSLGKNGGVADVRNIVFENVVMKNQLYGARFKSWAGASGLAKNITWRNIILENVPFPIYVTQNYWDQNLGPKPTNNSANSVRIEDMLFDNFSGTQLEWVLFSLHSTLISSDSMRSTPFVEGTCLGDPCWYAVSGATGKEIAILDLYPNTTSNLVAKRISAIKPVDGAQPAVMCDPTVVTQDVGFVCQNGAFVATEAGSR</sequence>
<dbReference type="InterPro" id="IPR006626">
    <property type="entry name" value="PbH1"/>
</dbReference>
<evidence type="ECO:0000256" key="10">
    <source>
        <dbReference type="ARBA" id="ARBA00023316"/>
    </source>
</evidence>
<dbReference type="Pfam" id="PF00295">
    <property type="entry name" value="Glyco_hydro_28"/>
    <property type="match status" value="1"/>
</dbReference>
<evidence type="ECO:0000256" key="17">
    <source>
        <dbReference type="RuleBase" id="RU361169"/>
    </source>
</evidence>
<gene>
    <name evidence="19" type="ORF">CTheo_1367</name>
</gene>
<feature type="active site" evidence="16">
    <location>
        <position position="248"/>
    </location>
</feature>
<keyword evidence="20" id="KW-1185">Reference proteome</keyword>
<comment type="catalytic activity">
    <reaction evidence="15">
        <text>[(1-&gt;4)-alpha-D-galacturonosyl](n) + H2O = alpha-D-galacturonate + [(1-&gt;4)-alpha-D-galacturonosyl](n-1)</text>
        <dbReference type="Rhea" id="RHEA:14117"/>
        <dbReference type="Rhea" id="RHEA-COMP:14570"/>
        <dbReference type="Rhea" id="RHEA-COMP:14572"/>
        <dbReference type="ChEBI" id="CHEBI:15377"/>
        <dbReference type="ChEBI" id="CHEBI:58658"/>
        <dbReference type="ChEBI" id="CHEBI:140523"/>
        <dbReference type="EC" id="3.2.1.67"/>
    </reaction>
</comment>
<keyword evidence="5" id="KW-0677">Repeat</keyword>
<reference evidence="19 20" key="1">
    <citation type="journal article" date="2019" name="Fungal Biol. Biotechnol.">
        <title>Draft genome sequence of fastidious pathogen Ceratobasidium theobromae, which causes vascular-streak dieback in Theobroma cacao.</title>
        <authorList>
            <person name="Ali S.S."/>
            <person name="Asman A."/>
            <person name="Shao J."/>
            <person name="Firmansyah A.P."/>
            <person name="Susilo A.W."/>
            <person name="Rosmana A."/>
            <person name="McMahon P."/>
            <person name="Junaid M."/>
            <person name="Guest D."/>
            <person name="Kheng T.Y."/>
            <person name="Meinhardt L.W."/>
            <person name="Bailey B.A."/>
        </authorList>
    </citation>
    <scope>NUCLEOTIDE SEQUENCE [LARGE SCALE GENOMIC DNA]</scope>
    <source>
        <strain evidence="19 20">CT2</strain>
    </source>
</reference>
<keyword evidence="4 18" id="KW-0732">Signal</keyword>
<dbReference type="PANTHER" id="PTHR31736">
    <property type="match status" value="1"/>
</dbReference>
<evidence type="ECO:0000256" key="13">
    <source>
        <dbReference type="ARBA" id="ARBA00041474"/>
    </source>
</evidence>
<comment type="subcellular location">
    <subcellularLocation>
        <location evidence="1">Secreted</location>
    </subcellularLocation>
</comment>
<feature type="signal peptide" evidence="18">
    <location>
        <begin position="1"/>
        <end position="27"/>
    </location>
</feature>
<dbReference type="EC" id="3.2.1.67" evidence="12"/>
<dbReference type="InterPro" id="IPR011050">
    <property type="entry name" value="Pectin_lyase_fold/virulence"/>
</dbReference>
<proteinExistence type="inferred from homology"/>
<dbReference type="AlphaFoldDB" id="A0A5N5QUI8"/>
<dbReference type="GO" id="GO:0004650">
    <property type="term" value="F:polygalacturonase activity"/>
    <property type="evidence" value="ECO:0007669"/>
    <property type="project" value="InterPro"/>
</dbReference>
<comment type="similarity">
    <text evidence="2 17">Belongs to the glycosyl hydrolase 28 family.</text>
</comment>
<evidence type="ECO:0000256" key="1">
    <source>
        <dbReference type="ARBA" id="ARBA00004613"/>
    </source>
</evidence>
<dbReference type="Proteomes" id="UP000383932">
    <property type="component" value="Unassembled WGS sequence"/>
</dbReference>
<keyword evidence="9 17" id="KW-0326">Glycosidase</keyword>
<evidence type="ECO:0000256" key="3">
    <source>
        <dbReference type="ARBA" id="ARBA00022525"/>
    </source>
</evidence>
<keyword evidence="8" id="KW-0325">Glycoprotein</keyword>
<dbReference type="PROSITE" id="PS00502">
    <property type="entry name" value="POLYGALACTURONASE"/>
    <property type="match status" value="1"/>
</dbReference>
<organism evidence="19 20">
    <name type="scientific">Ceratobasidium theobromae</name>
    <dbReference type="NCBI Taxonomy" id="1582974"/>
    <lineage>
        <taxon>Eukaryota</taxon>
        <taxon>Fungi</taxon>
        <taxon>Dikarya</taxon>
        <taxon>Basidiomycota</taxon>
        <taxon>Agaricomycotina</taxon>
        <taxon>Agaricomycetes</taxon>
        <taxon>Cantharellales</taxon>
        <taxon>Ceratobasidiaceae</taxon>
        <taxon>Ceratobasidium</taxon>
    </lineage>
</organism>
<dbReference type="InterPro" id="IPR000743">
    <property type="entry name" value="Glyco_hydro_28"/>
</dbReference>
<keyword evidence="6 17" id="KW-0378">Hydrolase</keyword>
<keyword evidence="7" id="KW-1015">Disulfide bond</keyword>
<evidence type="ECO:0000256" key="6">
    <source>
        <dbReference type="ARBA" id="ARBA00022801"/>
    </source>
</evidence>
<accession>A0A5N5QUI8</accession>
<dbReference type="Gene3D" id="2.160.20.10">
    <property type="entry name" value="Single-stranded right-handed beta-helix, Pectin lyase-like"/>
    <property type="match status" value="1"/>
</dbReference>
<evidence type="ECO:0000256" key="14">
    <source>
        <dbReference type="ARBA" id="ARBA00042262"/>
    </source>
</evidence>
<dbReference type="GO" id="GO:0045490">
    <property type="term" value="P:pectin catabolic process"/>
    <property type="evidence" value="ECO:0007669"/>
    <property type="project" value="UniProtKB-ARBA"/>
</dbReference>
<dbReference type="GO" id="GO:0071555">
    <property type="term" value="P:cell wall organization"/>
    <property type="evidence" value="ECO:0007669"/>
    <property type="project" value="UniProtKB-KW"/>
</dbReference>
<dbReference type="SMART" id="SM00710">
    <property type="entry name" value="PbH1"/>
    <property type="match status" value="3"/>
</dbReference>
<evidence type="ECO:0000256" key="4">
    <source>
        <dbReference type="ARBA" id="ARBA00022729"/>
    </source>
</evidence>
<dbReference type="EMBL" id="SSOP01000011">
    <property type="protein sequence ID" value="KAB5595289.1"/>
    <property type="molecule type" value="Genomic_DNA"/>
</dbReference>
<dbReference type="PANTHER" id="PTHR31736:SF11">
    <property type="entry name" value="EXOPOLYGALACTURONASE C-RELATED"/>
    <property type="match status" value="1"/>
</dbReference>
<keyword evidence="10" id="KW-0961">Cell wall biogenesis/degradation</keyword>
<evidence type="ECO:0000256" key="5">
    <source>
        <dbReference type="ARBA" id="ARBA00022737"/>
    </source>
</evidence>
<evidence type="ECO:0000256" key="18">
    <source>
        <dbReference type="SAM" id="SignalP"/>
    </source>
</evidence>
<comment type="function">
    <text evidence="11">Specific in hydrolyzing the terminal glycosidic bond of polygalacturonic acid and oligogalacturonates.</text>
</comment>
<dbReference type="InterPro" id="IPR012334">
    <property type="entry name" value="Pectin_lyas_fold"/>
</dbReference>
<evidence type="ECO:0000256" key="2">
    <source>
        <dbReference type="ARBA" id="ARBA00008834"/>
    </source>
</evidence>
<evidence type="ECO:0000256" key="8">
    <source>
        <dbReference type="ARBA" id="ARBA00023180"/>
    </source>
</evidence>
<evidence type="ECO:0000256" key="9">
    <source>
        <dbReference type="ARBA" id="ARBA00023295"/>
    </source>
</evidence>
<comment type="caution">
    <text evidence="19">The sequence shown here is derived from an EMBL/GenBank/DDBJ whole genome shotgun (WGS) entry which is preliminary data.</text>
</comment>